<keyword evidence="2" id="KW-0732">Signal</keyword>
<dbReference type="SUPFAM" id="SSF111369">
    <property type="entry name" value="HlyD-like secretion proteins"/>
    <property type="match status" value="1"/>
</dbReference>
<dbReference type="PATRIC" id="fig|34065.5.peg.5831"/>
<dbReference type="NCBIfam" id="TIGR01730">
    <property type="entry name" value="RND_mfp"/>
    <property type="match status" value="1"/>
</dbReference>
<feature type="domain" description="Multidrug resistance protein MdtA-like C-terminal permuted SH3" evidence="3">
    <location>
        <begin position="291"/>
        <end position="347"/>
    </location>
</feature>
<sequence>MKILKGTALYALLSAATLFVFGCDRQRDEKQPVELQETSMLTVRVAQPEVQEWPESINVNGAIRPWQEIVVSPETDGLRVEQLAVEVGDEVKRGGLLVKFADDIPRAELRKNQALVAQSRANLELARANYRRAQETAHSGSVSSQQVEEYRITQATAEASLGSALADLDSSKVKLSQTRILATDDARIASKSGTLGEVAASGSELYRMIRDDKLEWRAEVDARQLGSIEEGQEAHVQLPDGRTIDGEVRKVGSIIDADTGRAIVYVSIPEKASARSGMFAAGRIELGVRPALTLPQSAVSLRDGKAYVWLVGDAQRVASRLVSTGRRMDDRVEVTAGLFAGERVVSAGGAFLAEGAKVDISTVGEPTPGMLP</sequence>
<dbReference type="Gene3D" id="2.40.30.170">
    <property type="match status" value="1"/>
</dbReference>
<dbReference type="Gene3D" id="2.40.50.100">
    <property type="match status" value="1"/>
</dbReference>
<dbReference type="GO" id="GO:1990281">
    <property type="term" value="C:efflux pump complex"/>
    <property type="evidence" value="ECO:0007669"/>
    <property type="project" value="TreeGrafter"/>
</dbReference>
<dbReference type="Proteomes" id="UP000050420">
    <property type="component" value="Unassembled WGS sequence"/>
</dbReference>
<evidence type="ECO:0000313" key="4">
    <source>
        <dbReference type="EMBL" id="KPY04207.1"/>
    </source>
</evidence>
<comment type="similarity">
    <text evidence="1">Belongs to the membrane fusion protein (MFP) (TC 8.A.1) family.</text>
</comment>
<proteinExistence type="inferred from homology"/>
<accession>A0A0Q0AL95</accession>
<evidence type="ECO:0000313" key="5">
    <source>
        <dbReference type="Proteomes" id="UP000050420"/>
    </source>
</evidence>
<name>A0A0Q0AL95_PSEA0</name>
<dbReference type="InterPro" id="IPR058627">
    <property type="entry name" value="MdtA-like_C"/>
</dbReference>
<dbReference type="Gene3D" id="2.40.420.20">
    <property type="match status" value="1"/>
</dbReference>
<organism evidence="4 5">
    <name type="scientific">Pseudomonas amygdali pv. mori</name>
    <dbReference type="NCBI Taxonomy" id="34065"/>
    <lineage>
        <taxon>Bacteria</taxon>
        <taxon>Pseudomonadati</taxon>
        <taxon>Pseudomonadota</taxon>
        <taxon>Gammaproteobacteria</taxon>
        <taxon>Pseudomonadales</taxon>
        <taxon>Pseudomonadaceae</taxon>
        <taxon>Pseudomonas</taxon>
        <taxon>Pseudomonas amygdali</taxon>
    </lineage>
</organism>
<dbReference type="Gene3D" id="1.10.287.470">
    <property type="entry name" value="Helix hairpin bin"/>
    <property type="match status" value="1"/>
</dbReference>
<dbReference type="PANTHER" id="PTHR30469">
    <property type="entry name" value="MULTIDRUG RESISTANCE PROTEIN MDTA"/>
    <property type="match status" value="1"/>
</dbReference>
<reference evidence="4 5" key="1">
    <citation type="submission" date="2015-09" db="EMBL/GenBank/DDBJ databases">
        <title>Genome announcement of multiple Pseudomonas syringae strains.</title>
        <authorList>
            <person name="Thakur S."/>
            <person name="Wang P.W."/>
            <person name="Gong Y."/>
            <person name="Weir B.S."/>
            <person name="Guttman D.S."/>
        </authorList>
    </citation>
    <scope>NUCLEOTIDE SEQUENCE [LARGE SCALE GENOMIC DNA]</scope>
    <source>
        <strain evidence="4 5">ICMP4331</strain>
    </source>
</reference>
<evidence type="ECO:0000256" key="2">
    <source>
        <dbReference type="SAM" id="SignalP"/>
    </source>
</evidence>
<dbReference type="PANTHER" id="PTHR30469:SF15">
    <property type="entry name" value="HLYD FAMILY OF SECRETION PROTEINS"/>
    <property type="match status" value="1"/>
</dbReference>
<feature type="signal peptide" evidence="2">
    <location>
        <begin position="1"/>
        <end position="22"/>
    </location>
</feature>
<dbReference type="EMBL" id="LJQU01000041">
    <property type="protein sequence ID" value="KPY04207.1"/>
    <property type="molecule type" value="Genomic_DNA"/>
</dbReference>
<dbReference type="AlphaFoldDB" id="A0A0Q0AL95"/>
<evidence type="ECO:0000256" key="1">
    <source>
        <dbReference type="ARBA" id="ARBA00009477"/>
    </source>
</evidence>
<dbReference type="InterPro" id="IPR006143">
    <property type="entry name" value="RND_pump_MFP"/>
</dbReference>
<dbReference type="PROSITE" id="PS51257">
    <property type="entry name" value="PROKAR_LIPOPROTEIN"/>
    <property type="match status" value="1"/>
</dbReference>
<evidence type="ECO:0000259" key="3">
    <source>
        <dbReference type="Pfam" id="PF25967"/>
    </source>
</evidence>
<dbReference type="GO" id="GO:0015562">
    <property type="term" value="F:efflux transmembrane transporter activity"/>
    <property type="evidence" value="ECO:0007669"/>
    <property type="project" value="TreeGrafter"/>
</dbReference>
<dbReference type="Pfam" id="PF25967">
    <property type="entry name" value="RND-MFP_C"/>
    <property type="match status" value="1"/>
</dbReference>
<gene>
    <name evidence="4" type="ORF">ALO63_102684</name>
</gene>
<feature type="chain" id="PRO_5006174156" description="Multidrug resistance protein MdtA-like C-terminal permuted SH3 domain-containing protein" evidence="2">
    <location>
        <begin position="23"/>
        <end position="372"/>
    </location>
</feature>
<comment type="caution">
    <text evidence="4">The sequence shown here is derived from an EMBL/GenBank/DDBJ whole genome shotgun (WGS) entry which is preliminary data.</text>
</comment>
<protein>
    <recommendedName>
        <fullName evidence="3">Multidrug resistance protein MdtA-like C-terminal permuted SH3 domain-containing protein</fullName>
    </recommendedName>
</protein>